<organism evidence="1 2">
    <name type="scientific">Bipolaris oryzae ATCC 44560</name>
    <dbReference type="NCBI Taxonomy" id="930090"/>
    <lineage>
        <taxon>Eukaryota</taxon>
        <taxon>Fungi</taxon>
        <taxon>Dikarya</taxon>
        <taxon>Ascomycota</taxon>
        <taxon>Pezizomycotina</taxon>
        <taxon>Dothideomycetes</taxon>
        <taxon>Pleosporomycetidae</taxon>
        <taxon>Pleosporales</taxon>
        <taxon>Pleosporineae</taxon>
        <taxon>Pleosporaceae</taxon>
        <taxon>Bipolaris</taxon>
    </lineage>
</organism>
<evidence type="ECO:0008006" key="3">
    <source>
        <dbReference type="Google" id="ProtNLM"/>
    </source>
</evidence>
<gene>
    <name evidence="1" type="ORF">COCMIDRAFT_35059</name>
</gene>
<proteinExistence type="predicted"/>
<protein>
    <recommendedName>
        <fullName evidence="3">Impact N-terminal domain-containing protein</fullName>
    </recommendedName>
</protein>
<dbReference type="eggNOG" id="ENOG502SK8I">
    <property type="taxonomic scope" value="Eukaryota"/>
</dbReference>
<keyword evidence="2" id="KW-1185">Reference proteome</keyword>
<dbReference type="KEGG" id="bor:COCMIDRAFT_35059"/>
<dbReference type="STRING" id="930090.W6ZIX1"/>
<dbReference type="RefSeq" id="XP_007686079.1">
    <property type="nucleotide sequence ID" value="XM_007687889.1"/>
</dbReference>
<evidence type="ECO:0000313" key="2">
    <source>
        <dbReference type="Proteomes" id="UP000054032"/>
    </source>
</evidence>
<dbReference type="GeneID" id="19122697"/>
<dbReference type="AlphaFoldDB" id="W6ZIX1"/>
<dbReference type="EMBL" id="KI963953">
    <property type="protein sequence ID" value="EUC47369.1"/>
    <property type="molecule type" value="Genomic_DNA"/>
</dbReference>
<dbReference type="HOGENOM" id="CLU_031573_1_0_1"/>
<name>W6ZIX1_COCMI</name>
<evidence type="ECO:0000313" key="1">
    <source>
        <dbReference type="EMBL" id="EUC47369.1"/>
    </source>
</evidence>
<dbReference type="OrthoDB" id="514070at2759"/>
<accession>W6ZIX1</accession>
<reference evidence="1 2" key="1">
    <citation type="journal article" date="2013" name="PLoS Genet.">
        <title>Comparative genome structure, secondary metabolite, and effector coding capacity across Cochliobolus pathogens.</title>
        <authorList>
            <person name="Condon B.J."/>
            <person name="Leng Y."/>
            <person name="Wu D."/>
            <person name="Bushley K.E."/>
            <person name="Ohm R.A."/>
            <person name="Otillar R."/>
            <person name="Martin J."/>
            <person name="Schackwitz W."/>
            <person name="Grimwood J."/>
            <person name="MohdZainudin N."/>
            <person name="Xue C."/>
            <person name="Wang R."/>
            <person name="Manning V.A."/>
            <person name="Dhillon B."/>
            <person name="Tu Z.J."/>
            <person name="Steffenson B.J."/>
            <person name="Salamov A."/>
            <person name="Sun H."/>
            <person name="Lowry S."/>
            <person name="LaButti K."/>
            <person name="Han J."/>
            <person name="Copeland A."/>
            <person name="Lindquist E."/>
            <person name="Barry K."/>
            <person name="Schmutz J."/>
            <person name="Baker S.E."/>
            <person name="Ciuffetti L.M."/>
            <person name="Grigoriev I.V."/>
            <person name="Zhong S."/>
            <person name="Turgeon B.G."/>
        </authorList>
    </citation>
    <scope>NUCLEOTIDE SEQUENCE [LARGE SCALE GENOMIC DNA]</scope>
    <source>
        <strain evidence="1 2">ATCC 44560</strain>
    </source>
</reference>
<dbReference type="Proteomes" id="UP000054032">
    <property type="component" value="Unassembled WGS sequence"/>
</dbReference>
<sequence>MASTQDIPALLRFLNQEAKVPLKQAIGKVPNLRAASLNTALDISKADFATLKDIFGDEKAARQCLNAAKRVSKKRTVADQDGATAASAPSPVKKAKAKAKATFGQPLSGAELEAELALPAAEMNEEVLKATVLYTNRAPLLLAFAVTLVKYTMPEQPISSRLSLAQAVTSMNSKTKAVHVGLDKGRPAEEEGWGEEQPVIRIMTREIRVMKRWGYEWEDEGYGTQRTADSLPNTAGEKRAKGTALWAIDLEELKKANQPGGSTHSKSGQGDLPIYPAERPKLYLLKAFDKPAEDEVKQEGDAPMKAKAKVRRNADATTAQKKRNLGLLLGALELLYQSWASILSKEELDKRAWGWYVHVRPNVAQGAAGWGAKGNVKLSDILDLRRPSK</sequence>